<evidence type="ECO:0000313" key="2">
    <source>
        <dbReference type="Proteomes" id="UP000249467"/>
    </source>
</evidence>
<gene>
    <name evidence="1" type="ORF">DCF19_07230</name>
</gene>
<comment type="caution">
    <text evidence="1">The sequence shown here is derived from an EMBL/GenBank/DDBJ whole genome shotgun (WGS) entry which is preliminary data.</text>
</comment>
<dbReference type="AlphaFoldDB" id="A0A2W4WGR1"/>
<organism evidence="1 2">
    <name type="scientific">Pseudanabaena frigida</name>
    <dbReference type="NCBI Taxonomy" id="945775"/>
    <lineage>
        <taxon>Bacteria</taxon>
        <taxon>Bacillati</taxon>
        <taxon>Cyanobacteriota</taxon>
        <taxon>Cyanophyceae</taxon>
        <taxon>Pseudanabaenales</taxon>
        <taxon>Pseudanabaenaceae</taxon>
        <taxon>Pseudanabaena</taxon>
    </lineage>
</organism>
<name>A0A2W4WGR1_9CYAN</name>
<dbReference type="Proteomes" id="UP000249467">
    <property type="component" value="Unassembled WGS sequence"/>
</dbReference>
<sequence>MTEPNDPESVLTPEELKAGRDRIAAANINNVLHHCRKCDYEWVASHAEACRCGSKNVERIMCWQFPDD</sequence>
<evidence type="ECO:0000313" key="1">
    <source>
        <dbReference type="EMBL" id="PZO42377.1"/>
    </source>
</evidence>
<proteinExistence type="predicted"/>
<reference evidence="1 2" key="2">
    <citation type="submission" date="2018-06" db="EMBL/GenBank/DDBJ databases">
        <title>Metagenomic assembly of (sub)arctic Cyanobacteria and their associated microbiome from non-axenic cultures.</title>
        <authorList>
            <person name="Baurain D."/>
        </authorList>
    </citation>
    <scope>NUCLEOTIDE SEQUENCE [LARGE SCALE GENOMIC DNA]</scope>
    <source>
        <strain evidence="1">ULC066bin1</strain>
    </source>
</reference>
<protein>
    <submittedName>
        <fullName evidence="1">Uncharacterized protein</fullName>
    </submittedName>
</protein>
<accession>A0A2W4WGR1</accession>
<dbReference type="EMBL" id="QBML01000007">
    <property type="protein sequence ID" value="PZO42377.1"/>
    <property type="molecule type" value="Genomic_DNA"/>
</dbReference>
<reference evidence="1 2" key="1">
    <citation type="submission" date="2018-04" db="EMBL/GenBank/DDBJ databases">
        <authorList>
            <person name="Go L.Y."/>
            <person name="Mitchell J.A."/>
        </authorList>
    </citation>
    <scope>NUCLEOTIDE SEQUENCE [LARGE SCALE GENOMIC DNA]</scope>
    <source>
        <strain evidence="1">ULC066bin1</strain>
    </source>
</reference>